<protein>
    <recommendedName>
        <fullName evidence="3">HTH luxR-type domain-containing protein</fullName>
    </recommendedName>
</protein>
<organism evidence="1 2">
    <name type="scientific">Streptomyces europaeiscabiei</name>
    <dbReference type="NCBI Taxonomy" id="146819"/>
    <lineage>
        <taxon>Bacteria</taxon>
        <taxon>Bacillati</taxon>
        <taxon>Actinomycetota</taxon>
        <taxon>Actinomycetes</taxon>
        <taxon>Kitasatosporales</taxon>
        <taxon>Streptomycetaceae</taxon>
        <taxon>Streptomyces</taxon>
    </lineage>
</organism>
<evidence type="ECO:0000313" key="2">
    <source>
        <dbReference type="Proteomes" id="UP001271274"/>
    </source>
</evidence>
<accession>A0ABU4NS66</accession>
<reference evidence="1 2" key="1">
    <citation type="journal article" date="2023" name="Microb. Genom.">
        <title>Mesoterricola silvestris gen. nov., sp. nov., Mesoterricola sediminis sp. nov., Geothrix oryzae sp. nov., Geothrix edaphica sp. nov., Geothrix rubra sp. nov., and Geothrix limicola sp. nov., six novel members of Acidobacteriota isolated from soils.</title>
        <authorList>
            <person name="Weisberg A.J."/>
            <person name="Pearce E."/>
            <person name="Kramer C.G."/>
            <person name="Chang J.H."/>
            <person name="Clarke C.R."/>
        </authorList>
    </citation>
    <scope>NUCLEOTIDE SEQUENCE [LARGE SCALE GENOMIC DNA]</scope>
    <source>
        <strain evidence="1 2">ID09-01A</strain>
    </source>
</reference>
<dbReference type="Proteomes" id="UP001271274">
    <property type="component" value="Unassembled WGS sequence"/>
</dbReference>
<gene>
    <name evidence="1" type="ORF">PV662_35350</name>
</gene>
<evidence type="ECO:0000313" key="1">
    <source>
        <dbReference type="EMBL" id="MDX3704923.1"/>
    </source>
</evidence>
<keyword evidence="2" id="KW-1185">Reference proteome</keyword>
<evidence type="ECO:0008006" key="3">
    <source>
        <dbReference type="Google" id="ProtNLM"/>
    </source>
</evidence>
<sequence length="54" mass="5743">MAKEVNWPVTAVDGDTDPCADSFALDEVECALLSVLRGSPTAAPGIARRIIRSR</sequence>
<dbReference type="RefSeq" id="WP_319063260.1">
    <property type="nucleotide sequence ID" value="NZ_JARAYT010000017.1"/>
</dbReference>
<name>A0ABU4NS66_9ACTN</name>
<comment type="caution">
    <text evidence="1">The sequence shown here is derived from an EMBL/GenBank/DDBJ whole genome shotgun (WGS) entry which is preliminary data.</text>
</comment>
<proteinExistence type="predicted"/>
<dbReference type="EMBL" id="JARAYU010000016">
    <property type="protein sequence ID" value="MDX3704923.1"/>
    <property type="molecule type" value="Genomic_DNA"/>
</dbReference>